<dbReference type="EMBL" id="LWMW01000107">
    <property type="protein sequence ID" value="KZX15834.1"/>
    <property type="molecule type" value="Genomic_DNA"/>
</dbReference>
<reference evidence="3 4" key="1">
    <citation type="submission" date="2016-04" db="EMBL/GenBank/DDBJ databases">
        <title>Genome sequence of Methanobrevibacter cuticularis DSM 11139.</title>
        <authorList>
            <person name="Poehlein A."/>
            <person name="Seedorf H."/>
            <person name="Daniel R."/>
        </authorList>
    </citation>
    <scope>NUCLEOTIDE SEQUENCE [LARGE SCALE GENOMIC DNA]</scope>
    <source>
        <strain evidence="3 4">DSM 11139</strain>
    </source>
</reference>
<evidence type="ECO:0000256" key="1">
    <source>
        <dbReference type="ARBA" id="ARBA00010813"/>
    </source>
</evidence>
<keyword evidence="3" id="KW-0413">Isomerase</keyword>
<evidence type="ECO:0000313" key="4">
    <source>
        <dbReference type="Proteomes" id="UP000077275"/>
    </source>
</evidence>
<dbReference type="InterPro" id="IPR002587">
    <property type="entry name" value="Myo-inos-1-P_Synthase"/>
</dbReference>
<dbReference type="Proteomes" id="UP000077275">
    <property type="component" value="Unassembled WGS sequence"/>
</dbReference>
<dbReference type="PIRSF" id="PIRSF015578">
    <property type="entry name" value="Myoinos-ppht_syn"/>
    <property type="match status" value="1"/>
</dbReference>
<dbReference type="InterPro" id="IPR052199">
    <property type="entry name" value="MIPS"/>
</dbReference>
<dbReference type="GO" id="GO:0006021">
    <property type="term" value="P:inositol biosynthetic process"/>
    <property type="evidence" value="ECO:0007669"/>
    <property type="project" value="InterPro"/>
</dbReference>
<dbReference type="InterPro" id="IPR036291">
    <property type="entry name" value="NAD(P)-bd_dom_sf"/>
</dbReference>
<dbReference type="STRING" id="47311.MBCUT_12540"/>
<gene>
    <name evidence="3" type="primary">ino1</name>
    <name evidence="3" type="ORF">MBCUT_12540</name>
</gene>
<evidence type="ECO:0000259" key="2">
    <source>
        <dbReference type="Pfam" id="PF01658"/>
    </source>
</evidence>
<dbReference type="PANTHER" id="PTHR43125:SF1">
    <property type="entry name" value="INOSITOL-3-PHOSPHATE SYNTHASE"/>
    <property type="match status" value="1"/>
</dbReference>
<evidence type="ECO:0000313" key="3">
    <source>
        <dbReference type="EMBL" id="KZX15834.1"/>
    </source>
</evidence>
<sequence>MSKIKIAIVGIGNCASSLIQGIHYYKDETEKDAIGLMHWEIGNYEPSDIEVVAAFDVDKRKVGKTVDEAIFAKPNCTTIFQRDIPKSDVKVSMGNTLDGVAPHMRDFEEDYTFLLSDEEPVDVVKVLKDSGAEMLVNYVPVGSEEAAKFYAQCCIEAGVAFINCMPVFIASNDEWDSKFREKNIPTVGDDIKAQIGATITHRTLANLFRERGVKLDHTYQLNTGGNTDFVNMLNRDRLDSKKESKTEAVQSVLGERMNPHDIHIGPSDYVPWQQDNKLCFLRMEGRTFGDVPMNIELRLSVEDSPNSAGCVIDAIRCCKLGIDRGIGGQLTSISSYVMKHPPVQYTDDQAYNRVNDFIVGEIER</sequence>
<dbReference type="Gene3D" id="3.40.50.720">
    <property type="entry name" value="NAD(P)-binding Rossmann-like Domain"/>
    <property type="match status" value="1"/>
</dbReference>
<accession>A0A166DPY9</accession>
<name>A0A166DPY9_9EURY</name>
<dbReference type="GO" id="GO:0004512">
    <property type="term" value="F:inositol-3-phosphate synthase activity"/>
    <property type="evidence" value="ECO:0007669"/>
    <property type="project" value="UniProtKB-EC"/>
</dbReference>
<protein>
    <submittedName>
        <fullName evidence="3">Inositol-3-phosphate synthase</fullName>
        <ecNumber evidence="3">5.5.1.4</ecNumber>
    </submittedName>
</protein>
<dbReference type="Gene3D" id="3.30.360.10">
    <property type="entry name" value="Dihydrodipicolinate Reductase, domain 2"/>
    <property type="match status" value="1"/>
</dbReference>
<organism evidence="3 4">
    <name type="scientific">Methanobrevibacter cuticularis</name>
    <dbReference type="NCBI Taxonomy" id="47311"/>
    <lineage>
        <taxon>Archaea</taxon>
        <taxon>Methanobacteriati</taxon>
        <taxon>Methanobacteriota</taxon>
        <taxon>Methanomada group</taxon>
        <taxon>Methanobacteria</taxon>
        <taxon>Methanobacteriales</taxon>
        <taxon>Methanobacteriaceae</taxon>
        <taxon>Methanobrevibacter</taxon>
    </lineage>
</organism>
<dbReference type="SUPFAM" id="SSF55347">
    <property type="entry name" value="Glyceraldehyde-3-phosphate dehydrogenase-like, C-terminal domain"/>
    <property type="match status" value="1"/>
</dbReference>
<dbReference type="PANTHER" id="PTHR43125">
    <property type="entry name" value="INOSITOL-3-PHOSPHATE SYNTHASE"/>
    <property type="match status" value="1"/>
</dbReference>
<dbReference type="PATRIC" id="fig|47311.3.peg.1375"/>
<dbReference type="InterPro" id="IPR013021">
    <property type="entry name" value="Myo-inos-1-P_Synthase_GAPDH"/>
</dbReference>
<dbReference type="RefSeq" id="WP_067259835.1">
    <property type="nucleotide sequence ID" value="NZ_LWMW01000107.1"/>
</dbReference>
<dbReference type="SUPFAM" id="SSF51735">
    <property type="entry name" value="NAD(P)-binding Rossmann-fold domains"/>
    <property type="match status" value="1"/>
</dbReference>
<proteinExistence type="inferred from homology"/>
<dbReference type="AlphaFoldDB" id="A0A166DPY9"/>
<dbReference type="Pfam" id="PF01658">
    <property type="entry name" value="Inos-1-P_synth"/>
    <property type="match status" value="1"/>
</dbReference>
<dbReference type="EC" id="5.5.1.4" evidence="3"/>
<feature type="domain" description="Myo-inositol-1-phosphate synthase GAPDH-like" evidence="2">
    <location>
        <begin position="196"/>
        <end position="304"/>
    </location>
</feature>
<keyword evidence="4" id="KW-1185">Reference proteome</keyword>
<comment type="caution">
    <text evidence="3">The sequence shown here is derived from an EMBL/GenBank/DDBJ whole genome shotgun (WGS) entry which is preliminary data.</text>
</comment>
<dbReference type="GO" id="GO:0008654">
    <property type="term" value="P:phospholipid biosynthetic process"/>
    <property type="evidence" value="ECO:0007669"/>
    <property type="project" value="InterPro"/>
</dbReference>
<dbReference type="OrthoDB" id="80661at2157"/>
<comment type="similarity">
    <text evidence="1">Belongs to the myo-inositol 1-phosphate synthase family.</text>
</comment>